<reference evidence="4 5" key="1">
    <citation type="submission" date="2019-01" db="EMBL/GenBank/DDBJ databases">
        <authorList>
            <person name="Chen W.-M."/>
        </authorList>
    </citation>
    <scope>NUCLEOTIDE SEQUENCE [LARGE SCALE GENOMIC DNA]</scope>
    <source>
        <strain evidence="4 5">KYPC3</strain>
    </source>
</reference>
<dbReference type="Proteomes" id="UP000283077">
    <property type="component" value="Unassembled WGS sequence"/>
</dbReference>
<keyword evidence="1" id="KW-1133">Transmembrane helix</keyword>
<keyword evidence="1" id="KW-0472">Membrane</keyword>
<accession>A0A437Q9W4</accession>
<feature type="transmembrane region" description="Helical" evidence="1">
    <location>
        <begin position="6"/>
        <end position="26"/>
    </location>
</feature>
<protein>
    <submittedName>
        <fullName evidence="4">Uncharacterized protein</fullName>
    </submittedName>
</protein>
<dbReference type="CDD" id="cd07341">
    <property type="entry name" value="M56_BlaR1_MecR1_like"/>
    <property type="match status" value="1"/>
</dbReference>
<dbReference type="RefSeq" id="WP_127701310.1">
    <property type="nucleotide sequence ID" value="NZ_SACS01000039.1"/>
</dbReference>
<dbReference type="PANTHER" id="PTHR21666">
    <property type="entry name" value="PEPTIDASE-RELATED"/>
    <property type="match status" value="1"/>
</dbReference>
<dbReference type="InterPro" id="IPR008756">
    <property type="entry name" value="Peptidase_M56"/>
</dbReference>
<organism evidence="4 5">
    <name type="scientific">Rheinheimera riviphila</name>
    <dbReference type="NCBI Taxonomy" id="1834037"/>
    <lineage>
        <taxon>Bacteria</taxon>
        <taxon>Pseudomonadati</taxon>
        <taxon>Pseudomonadota</taxon>
        <taxon>Gammaproteobacteria</taxon>
        <taxon>Chromatiales</taxon>
        <taxon>Chromatiaceae</taxon>
        <taxon>Rheinheimera</taxon>
    </lineage>
</organism>
<dbReference type="AlphaFoldDB" id="A0A437Q9W4"/>
<evidence type="ECO:0000256" key="1">
    <source>
        <dbReference type="SAM" id="Phobius"/>
    </source>
</evidence>
<evidence type="ECO:0000313" key="5">
    <source>
        <dbReference type="Proteomes" id="UP000283077"/>
    </source>
</evidence>
<dbReference type="Gene3D" id="2.70.70.10">
    <property type="entry name" value="Glucose Permease (Domain IIA)"/>
    <property type="match status" value="1"/>
</dbReference>
<dbReference type="PANTHER" id="PTHR21666:SF270">
    <property type="entry name" value="MUREIN HYDROLASE ACTIVATOR ENVC"/>
    <property type="match status" value="1"/>
</dbReference>
<keyword evidence="5" id="KW-1185">Reference proteome</keyword>
<evidence type="ECO:0000259" key="2">
    <source>
        <dbReference type="Pfam" id="PF01551"/>
    </source>
</evidence>
<feature type="transmembrane region" description="Helical" evidence="1">
    <location>
        <begin position="38"/>
        <end position="55"/>
    </location>
</feature>
<dbReference type="InterPro" id="IPR011055">
    <property type="entry name" value="Dup_hybrid_motif"/>
</dbReference>
<evidence type="ECO:0000259" key="3">
    <source>
        <dbReference type="Pfam" id="PF05569"/>
    </source>
</evidence>
<gene>
    <name evidence="4" type="ORF">EOE67_19970</name>
</gene>
<dbReference type="CDD" id="cd12797">
    <property type="entry name" value="M23_peptidase"/>
    <property type="match status" value="1"/>
</dbReference>
<dbReference type="InterPro" id="IPR050570">
    <property type="entry name" value="Cell_wall_metabolism_enzyme"/>
</dbReference>
<dbReference type="Pfam" id="PF01551">
    <property type="entry name" value="Peptidase_M23"/>
    <property type="match status" value="1"/>
</dbReference>
<evidence type="ECO:0000313" key="4">
    <source>
        <dbReference type="EMBL" id="RVU31276.1"/>
    </source>
</evidence>
<dbReference type="OrthoDB" id="9805070at2"/>
<dbReference type="InterPro" id="IPR016047">
    <property type="entry name" value="M23ase_b-sheet_dom"/>
</dbReference>
<name>A0A437Q9W4_9GAMM</name>
<dbReference type="EMBL" id="SACS01000039">
    <property type="protein sequence ID" value="RVU31276.1"/>
    <property type="molecule type" value="Genomic_DNA"/>
</dbReference>
<feature type="transmembrane region" description="Helical" evidence="1">
    <location>
        <begin position="165"/>
        <end position="187"/>
    </location>
</feature>
<dbReference type="GO" id="GO:0004222">
    <property type="term" value="F:metalloendopeptidase activity"/>
    <property type="evidence" value="ECO:0007669"/>
    <property type="project" value="TreeGrafter"/>
</dbReference>
<dbReference type="SUPFAM" id="SSF51261">
    <property type="entry name" value="Duplicated hybrid motif"/>
    <property type="match status" value="1"/>
</dbReference>
<feature type="domain" description="M23ase beta-sheet core" evidence="2">
    <location>
        <begin position="364"/>
        <end position="461"/>
    </location>
</feature>
<dbReference type="Pfam" id="PF05569">
    <property type="entry name" value="Peptidase_M56"/>
    <property type="match status" value="1"/>
</dbReference>
<proteinExistence type="predicted"/>
<feature type="transmembrane region" description="Helical" evidence="1">
    <location>
        <begin position="95"/>
        <end position="113"/>
    </location>
</feature>
<comment type="caution">
    <text evidence="4">The sequence shown here is derived from an EMBL/GenBank/DDBJ whole genome shotgun (WGS) entry which is preliminary data.</text>
</comment>
<feature type="domain" description="Peptidase M56" evidence="3">
    <location>
        <begin position="13"/>
        <end position="275"/>
    </location>
</feature>
<sequence>MLSLLLLKLSAFVLWTSLLTVLLLVLQRRSAPLLQWPTLYWWLLLLASVPLWPQWQWPVAILLPQTFWLDATQQMGQLTATAQHPALVTWQPMELLYQALLAVLVLGAIWQLWRLVRQYLRLRTLYQQSQPVAPTALFTVEATAFEQQIPSLDPRLEQMQIRQHNLALSPFIFGGRQAVLMLPAYYWQFNNQQRALLLAHELQHWQRRDPWQLLGWRMVVAVCWFNPALRYVERSFGQAMELTVDRQVLAVQPEQAQLYGLTLISSLKLCQQQAQPGLASFIQASGDEAGYRQRLAALFQTSGFDNRLRVWLPTLLLSLALGLNIGCSALQGQLGPSGEWQLPVAQAKVNSGYGTVSPFRQNRPHQGIDFDGHSGDPVFASADGVVLIADNHSLHPRFGNIVLLDHGQGYQTLYAHLDSFSVQSGTRVNAGQQIGAVGASGVATGPHLHFELLHQGQQLDPTPLLQWDR</sequence>
<keyword evidence="1" id="KW-0812">Transmembrane</keyword>